<dbReference type="RefSeq" id="WP_120342507.1">
    <property type="nucleotide sequence ID" value="NZ_MCAS01000001.1"/>
</dbReference>
<organism evidence="1 2">
    <name type="scientific">Paraburkholderia fungorum</name>
    <dbReference type="NCBI Taxonomy" id="134537"/>
    <lineage>
        <taxon>Bacteria</taxon>
        <taxon>Pseudomonadati</taxon>
        <taxon>Pseudomonadota</taxon>
        <taxon>Betaproteobacteria</taxon>
        <taxon>Burkholderiales</taxon>
        <taxon>Burkholderiaceae</taxon>
        <taxon>Paraburkholderia</taxon>
    </lineage>
</organism>
<reference evidence="1 2" key="1">
    <citation type="submission" date="2016-07" db="EMBL/GenBank/DDBJ databases">
        <title>Genome analysis of Burkholderia fungorum ES3-20.</title>
        <authorList>
            <person name="Xu D."/>
            <person name="Yao R."/>
            <person name="Zheng S."/>
        </authorList>
    </citation>
    <scope>NUCLEOTIDE SEQUENCE [LARGE SCALE GENOMIC DNA]</scope>
    <source>
        <strain evidence="1 2">ES3-20</strain>
    </source>
</reference>
<accession>A0A420GZY2</accession>
<proteinExistence type="predicted"/>
<name>A0A420GZY2_9BURK</name>
<dbReference type="Proteomes" id="UP000283709">
    <property type="component" value="Unassembled WGS sequence"/>
</dbReference>
<gene>
    <name evidence="1" type="ORF">BCY88_01525</name>
</gene>
<dbReference type="AlphaFoldDB" id="A0A420GZY2"/>
<protein>
    <submittedName>
        <fullName evidence="1">Uncharacterized protein</fullName>
    </submittedName>
</protein>
<sequence>MHFRHIAAVCAAVPLFGCAPFHDSRPVAQQQSDLRAATDALVGTYDVVDSRQNNRHFTSVVVRKSTSAYGPDVTMINEASQAAVLRGSKKCLGYVVPARSYASVMCDSPAYGVNFYNLGSVTDLDQTVKDGGVIKMFPDMTVPPGDFLLEYAEDMNGRVHYLVLSKKTTP</sequence>
<dbReference type="OrthoDB" id="9922104at2"/>
<dbReference type="EMBL" id="MCAS01000001">
    <property type="protein sequence ID" value="RKF50879.1"/>
    <property type="molecule type" value="Genomic_DNA"/>
</dbReference>
<evidence type="ECO:0000313" key="1">
    <source>
        <dbReference type="EMBL" id="RKF50879.1"/>
    </source>
</evidence>
<comment type="caution">
    <text evidence="1">The sequence shown here is derived from an EMBL/GenBank/DDBJ whole genome shotgun (WGS) entry which is preliminary data.</text>
</comment>
<evidence type="ECO:0000313" key="2">
    <source>
        <dbReference type="Proteomes" id="UP000283709"/>
    </source>
</evidence>